<keyword evidence="3" id="KW-0479">Metal-binding</keyword>
<dbReference type="GO" id="GO:0008270">
    <property type="term" value="F:zinc ion binding"/>
    <property type="evidence" value="ECO:0007669"/>
    <property type="project" value="UniProtKB-KW"/>
</dbReference>
<dbReference type="RefSeq" id="XP_043005232.1">
    <property type="nucleotide sequence ID" value="XM_043157864.1"/>
</dbReference>
<gene>
    <name evidence="10" type="ORF">E1B28_012727</name>
</gene>
<evidence type="ECO:0000256" key="2">
    <source>
        <dbReference type="ARBA" id="ARBA00022692"/>
    </source>
</evidence>
<accession>A0A9P7RT63</accession>
<evidence type="ECO:0000256" key="6">
    <source>
        <dbReference type="ARBA" id="ARBA00022989"/>
    </source>
</evidence>
<organism evidence="10 11">
    <name type="scientific">Marasmius oreades</name>
    <name type="common">fairy-ring Marasmius</name>
    <dbReference type="NCBI Taxonomy" id="181124"/>
    <lineage>
        <taxon>Eukaryota</taxon>
        <taxon>Fungi</taxon>
        <taxon>Dikarya</taxon>
        <taxon>Basidiomycota</taxon>
        <taxon>Agaricomycotina</taxon>
        <taxon>Agaricomycetes</taxon>
        <taxon>Agaricomycetidae</taxon>
        <taxon>Agaricales</taxon>
        <taxon>Marasmiineae</taxon>
        <taxon>Marasmiaceae</taxon>
        <taxon>Marasmius</taxon>
    </lineage>
</organism>
<feature type="domain" description="RING-CH-type" evidence="9">
    <location>
        <begin position="9"/>
        <end position="83"/>
    </location>
</feature>
<keyword evidence="6" id="KW-1133">Transmembrane helix</keyword>
<dbReference type="EMBL" id="CM032188">
    <property type="protein sequence ID" value="KAG7088761.1"/>
    <property type="molecule type" value="Genomic_DNA"/>
</dbReference>
<dbReference type="GO" id="GO:0016020">
    <property type="term" value="C:membrane"/>
    <property type="evidence" value="ECO:0007669"/>
    <property type="project" value="UniProtKB-SubCell"/>
</dbReference>
<comment type="subcellular location">
    <subcellularLocation>
        <location evidence="1">Membrane</location>
        <topology evidence="1">Multi-pass membrane protein</topology>
    </subcellularLocation>
</comment>
<keyword evidence="4" id="KW-0863">Zinc-finger</keyword>
<dbReference type="InterPro" id="IPR011016">
    <property type="entry name" value="Znf_RING-CH"/>
</dbReference>
<sequence length="461" mass="52277">MMSDYVPTIDDLRVKLCFICREEETYDKPEDPPRNWTHPCQCTLIAHEECLLEWIKTAQTKSTTTAVENALKCPQCGARYQLESDLPFGMRLMNEALIKWNVSLGTIGKWLLTAVPVGLVAGVVVGTHFALTQYGAYAVKEFFGNELFEALLTSDPSKWPWTALINLPLIPLGLISYRFNSTYNIFPAISSLLDWPDFQIRHGQNSNNDLLPWPPSPFTVGFIALPLTRYLYRKCLERVTRWVLQTSPQRGLNAAIEGDDDDRLLVIRFRHAQGNDGEPGGGDLRGAEDDNENPGNGGEASIRIYASPLGRRIGGALLIPFISKRMGNLLLRLSKYSELLRRFLAIRRPGRWPFSSLTMRSPASIGFSAGKNIFGQEREGEVTWRLVLRALWGGGRAWAEFDPVWWRNTIGFGIFVVAKDVIHLLHLYLVKKEFESRRVKNRDFRGVDVSGLDLLHRRESR</sequence>
<proteinExistence type="predicted"/>
<evidence type="ECO:0000256" key="4">
    <source>
        <dbReference type="ARBA" id="ARBA00022771"/>
    </source>
</evidence>
<dbReference type="PANTHER" id="PTHR46283">
    <property type="entry name" value="E3 UBIQUITIN-PROTEIN LIGASE MARCH5"/>
    <property type="match status" value="1"/>
</dbReference>
<dbReference type="KEGG" id="more:E1B28_012727"/>
<dbReference type="InterPro" id="IPR013083">
    <property type="entry name" value="Znf_RING/FYVE/PHD"/>
</dbReference>
<evidence type="ECO:0000313" key="11">
    <source>
        <dbReference type="Proteomes" id="UP001049176"/>
    </source>
</evidence>
<dbReference type="SMART" id="SM00744">
    <property type="entry name" value="RINGv"/>
    <property type="match status" value="1"/>
</dbReference>
<evidence type="ECO:0000256" key="8">
    <source>
        <dbReference type="SAM" id="MobiDB-lite"/>
    </source>
</evidence>
<evidence type="ECO:0000256" key="1">
    <source>
        <dbReference type="ARBA" id="ARBA00004141"/>
    </source>
</evidence>
<dbReference type="Proteomes" id="UP001049176">
    <property type="component" value="Chromosome 8"/>
</dbReference>
<evidence type="ECO:0000256" key="3">
    <source>
        <dbReference type="ARBA" id="ARBA00022723"/>
    </source>
</evidence>
<dbReference type="SUPFAM" id="SSF57850">
    <property type="entry name" value="RING/U-box"/>
    <property type="match status" value="1"/>
</dbReference>
<evidence type="ECO:0000313" key="10">
    <source>
        <dbReference type="EMBL" id="KAG7088761.1"/>
    </source>
</evidence>
<keyword evidence="11" id="KW-1185">Reference proteome</keyword>
<dbReference type="AlphaFoldDB" id="A0A9P7RT63"/>
<keyword evidence="7" id="KW-0472">Membrane</keyword>
<evidence type="ECO:0000256" key="5">
    <source>
        <dbReference type="ARBA" id="ARBA00022833"/>
    </source>
</evidence>
<feature type="region of interest" description="Disordered" evidence="8">
    <location>
        <begin position="272"/>
        <end position="299"/>
    </location>
</feature>
<protein>
    <recommendedName>
        <fullName evidence="9">RING-CH-type domain-containing protein</fullName>
    </recommendedName>
</protein>
<evidence type="ECO:0000256" key="7">
    <source>
        <dbReference type="ARBA" id="ARBA00023136"/>
    </source>
</evidence>
<reference evidence="10" key="1">
    <citation type="journal article" date="2021" name="Genome Biol. Evol.">
        <title>The assembled and annotated genome of the fairy-ring fungus Marasmius oreades.</title>
        <authorList>
            <person name="Hiltunen M."/>
            <person name="Ament-Velasquez S.L."/>
            <person name="Johannesson H."/>
        </authorList>
    </citation>
    <scope>NUCLEOTIDE SEQUENCE</scope>
    <source>
        <strain evidence="10">03SP1</strain>
    </source>
</reference>
<name>A0A9P7RT63_9AGAR</name>
<dbReference type="PROSITE" id="PS51292">
    <property type="entry name" value="ZF_RING_CH"/>
    <property type="match status" value="1"/>
</dbReference>
<keyword evidence="5" id="KW-0862">Zinc</keyword>
<evidence type="ECO:0000259" key="9">
    <source>
        <dbReference type="PROSITE" id="PS51292"/>
    </source>
</evidence>
<dbReference type="Pfam" id="PF12906">
    <property type="entry name" value="RINGv"/>
    <property type="match status" value="1"/>
</dbReference>
<comment type="caution">
    <text evidence="10">The sequence shown here is derived from an EMBL/GenBank/DDBJ whole genome shotgun (WGS) entry which is preliminary data.</text>
</comment>
<dbReference type="GeneID" id="66081802"/>
<dbReference type="OrthoDB" id="5817083at2759"/>
<dbReference type="Gene3D" id="3.30.40.10">
    <property type="entry name" value="Zinc/RING finger domain, C3HC4 (zinc finger)"/>
    <property type="match status" value="1"/>
</dbReference>
<keyword evidence="2" id="KW-0812">Transmembrane</keyword>